<evidence type="ECO:0000313" key="3">
    <source>
        <dbReference type="Proteomes" id="UP000070427"/>
    </source>
</evidence>
<dbReference type="InParanoid" id="A0A140L865"/>
<dbReference type="STRING" id="520764.AN618_14250"/>
<dbReference type="PATRIC" id="fig|520764.3.peg.1487"/>
<dbReference type="EMBL" id="LOED01000016">
    <property type="protein sequence ID" value="KXG76740.1"/>
    <property type="molecule type" value="Genomic_DNA"/>
</dbReference>
<evidence type="ECO:0000259" key="1">
    <source>
        <dbReference type="Pfam" id="PF12706"/>
    </source>
</evidence>
<dbReference type="OrthoDB" id="9789133at2"/>
<dbReference type="InterPro" id="IPR001279">
    <property type="entry name" value="Metallo-B-lactamas"/>
</dbReference>
<dbReference type="InterPro" id="IPR050114">
    <property type="entry name" value="UPF0173_UPF0282_UlaG_hydrolase"/>
</dbReference>
<dbReference type="PANTHER" id="PTHR43546:SF3">
    <property type="entry name" value="UPF0173 METAL-DEPENDENT HYDROLASE MJ1163"/>
    <property type="match status" value="1"/>
</dbReference>
<proteinExistence type="predicted"/>
<evidence type="ECO:0000313" key="2">
    <source>
        <dbReference type="EMBL" id="KXG76740.1"/>
    </source>
</evidence>
<accession>A0A140L865</accession>
<dbReference type="Gene3D" id="3.60.15.10">
    <property type="entry name" value="Ribonuclease Z/Hydroxyacylglutathione hydrolase-like"/>
    <property type="match status" value="1"/>
</dbReference>
<dbReference type="SUPFAM" id="SSF56281">
    <property type="entry name" value="Metallo-hydrolase/oxidoreductase"/>
    <property type="match status" value="1"/>
</dbReference>
<feature type="domain" description="Metallo-beta-lactamase" evidence="1">
    <location>
        <begin position="3"/>
        <end position="93"/>
    </location>
</feature>
<organism evidence="2 3">
    <name type="scientific">Fervidicola ferrireducens</name>
    <dbReference type="NCBI Taxonomy" id="520764"/>
    <lineage>
        <taxon>Bacteria</taxon>
        <taxon>Bacillati</taxon>
        <taxon>Bacillota</taxon>
        <taxon>Clostridia</taxon>
        <taxon>Thermosediminibacterales</taxon>
        <taxon>Thermosediminibacteraceae</taxon>
        <taxon>Fervidicola</taxon>
    </lineage>
</organism>
<protein>
    <recommendedName>
        <fullName evidence="1">Metallo-beta-lactamase domain-containing protein</fullName>
    </recommendedName>
</protein>
<reference evidence="2 3" key="1">
    <citation type="submission" date="2015-12" db="EMBL/GenBank/DDBJ databases">
        <title>Draft genome sequnece of Fervidicola ferrireducens strain Y170.</title>
        <authorList>
            <person name="Patel B.K."/>
        </authorList>
    </citation>
    <scope>NUCLEOTIDE SEQUENCE [LARGE SCALE GENOMIC DNA]</scope>
    <source>
        <strain evidence="2 3">Y170</strain>
    </source>
</reference>
<dbReference type="Proteomes" id="UP000070427">
    <property type="component" value="Unassembled WGS sequence"/>
</dbReference>
<dbReference type="InterPro" id="IPR036866">
    <property type="entry name" value="RibonucZ/Hydroxyglut_hydro"/>
</dbReference>
<gene>
    <name evidence="2" type="ORF">AN618_14250</name>
</gene>
<keyword evidence="3" id="KW-1185">Reference proteome</keyword>
<sequence>MHIGGDYTFDFGWLQLAPAMHGSSYIEGDNIIYMGNPCGFLIEIEGKTIYHAGDTGLFGDMKLIGEKVRLDVAMLPIGGNFVMGIDDAVKAVEFFMTIILLISFSHSTLF</sequence>
<comment type="caution">
    <text evidence="2">The sequence shown here is derived from an EMBL/GenBank/DDBJ whole genome shotgun (WGS) entry which is preliminary data.</text>
</comment>
<dbReference type="Pfam" id="PF12706">
    <property type="entry name" value="Lactamase_B_2"/>
    <property type="match status" value="1"/>
</dbReference>
<dbReference type="AlphaFoldDB" id="A0A140L865"/>
<dbReference type="PANTHER" id="PTHR43546">
    <property type="entry name" value="UPF0173 METAL-DEPENDENT HYDROLASE MJ1163-RELATED"/>
    <property type="match status" value="1"/>
</dbReference>
<name>A0A140L865_9FIRM</name>